<sequence>MMLSSLDQLLRNMETLMHITSIAMTTTDITILDREDPLELFQPSALWILIVGIVVAFLLGAGLGANDVSNTFGTSVGSGVLSAPQAYTLASIFITLGSVLVGWSVTDMMRKGVIDVSEYSDSPRELMLGQVAILGGTSAWLAITTAARMPVSTTHALVGSTLGFSLVLRGTEGINWSEIFKIIASWFLSPALSGMISLILYLAVDIVVLRRKAEVVKPGASASQAMSGHLRRKFAIAFVKTHEQNSVRLGFKFSLRLRILGLAQPCRMLEECGT</sequence>
<keyword evidence="6 8" id="KW-1133">Transmembrane helix</keyword>
<dbReference type="AlphaFoldDB" id="A0A0D8XHQ6"/>
<evidence type="ECO:0000256" key="3">
    <source>
        <dbReference type="ARBA" id="ARBA00022448"/>
    </source>
</evidence>
<organism evidence="9 10">
    <name type="scientific">Dictyocaulus viviparus</name>
    <name type="common">Bovine lungworm</name>
    <dbReference type="NCBI Taxonomy" id="29172"/>
    <lineage>
        <taxon>Eukaryota</taxon>
        <taxon>Metazoa</taxon>
        <taxon>Ecdysozoa</taxon>
        <taxon>Nematoda</taxon>
        <taxon>Chromadorea</taxon>
        <taxon>Rhabditida</taxon>
        <taxon>Rhabditina</taxon>
        <taxon>Rhabditomorpha</taxon>
        <taxon>Strongyloidea</taxon>
        <taxon>Metastrongylidae</taxon>
        <taxon>Dictyocaulus</taxon>
    </lineage>
</organism>
<dbReference type="InterPro" id="IPR001204">
    <property type="entry name" value="Phos_transporter"/>
</dbReference>
<keyword evidence="7 8" id="KW-0472">Membrane</keyword>
<feature type="transmembrane region" description="Helical" evidence="8">
    <location>
        <begin position="85"/>
        <end position="105"/>
    </location>
</feature>
<dbReference type="Proteomes" id="UP000053766">
    <property type="component" value="Unassembled WGS sequence"/>
</dbReference>
<dbReference type="GO" id="GO:0005315">
    <property type="term" value="F:phosphate transmembrane transporter activity"/>
    <property type="evidence" value="ECO:0007669"/>
    <property type="project" value="InterPro"/>
</dbReference>
<feature type="transmembrane region" description="Helical" evidence="8">
    <location>
        <begin position="15"/>
        <end position="32"/>
    </location>
</feature>
<accession>A0A0D8XHQ6</accession>
<keyword evidence="3" id="KW-0813">Transport</keyword>
<evidence type="ECO:0000256" key="5">
    <source>
        <dbReference type="ARBA" id="ARBA00022692"/>
    </source>
</evidence>
<evidence type="ECO:0000313" key="9">
    <source>
        <dbReference type="EMBL" id="KJH43289.1"/>
    </source>
</evidence>
<reference evidence="10" key="2">
    <citation type="journal article" date="2016" name="Sci. Rep.">
        <title>Dictyocaulus viviparus genome, variome and transcriptome elucidate lungworm biology and support future intervention.</title>
        <authorList>
            <person name="McNulty S.N."/>
            <person name="Strube C."/>
            <person name="Rosa B.A."/>
            <person name="Martin J.C."/>
            <person name="Tyagi R."/>
            <person name="Choi Y.J."/>
            <person name="Wang Q."/>
            <person name="Hallsworth Pepin K."/>
            <person name="Zhang X."/>
            <person name="Ozersky P."/>
            <person name="Wilson R.K."/>
            <person name="Sternberg P.W."/>
            <person name="Gasser R.B."/>
            <person name="Mitreva M."/>
        </authorList>
    </citation>
    <scope>NUCLEOTIDE SEQUENCE [LARGE SCALE GENOMIC DNA]</scope>
    <source>
        <strain evidence="10">HannoverDv2000</strain>
    </source>
</reference>
<name>A0A0D8XHQ6_DICVI</name>
<reference evidence="9 10" key="1">
    <citation type="submission" date="2013-11" db="EMBL/GenBank/DDBJ databases">
        <title>Draft genome of the bovine lungworm Dictyocaulus viviparus.</title>
        <authorList>
            <person name="Mitreva M."/>
        </authorList>
    </citation>
    <scope>NUCLEOTIDE SEQUENCE [LARGE SCALE GENOMIC DNA]</scope>
    <source>
        <strain evidence="9 10">HannoverDv2000</strain>
    </source>
</reference>
<proteinExistence type="inferred from homology"/>
<keyword evidence="5 8" id="KW-0812">Transmembrane</keyword>
<dbReference type="PANTHER" id="PTHR11101">
    <property type="entry name" value="PHOSPHATE TRANSPORTER"/>
    <property type="match status" value="1"/>
</dbReference>
<dbReference type="STRING" id="29172.A0A0D8XHQ6"/>
<dbReference type="GO" id="GO:0016020">
    <property type="term" value="C:membrane"/>
    <property type="evidence" value="ECO:0007669"/>
    <property type="project" value="UniProtKB-SubCell"/>
</dbReference>
<protein>
    <submittedName>
        <fullName evidence="9">Phosphate transporter family protein</fullName>
    </submittedName>
</protein>
<comment type="subcellular location">
    <subcellularLocation>
        <location evidence="1">Membrane</location>
        <topology evidence="1">Multi-pass membrane protein</topology>
    </subcellularLocation>
</comment>
<evidence type="ECO:0000256" key="2">
    <source>
        <dbReference type="ARBA" id="ARBA00009916"/>
    </source>
</evidence>
<comment type="similarity">
    <text evidence="2">Belongs to the inorganic phosphate transporter (PiT) (TC 2.A.20) family.</text>
</comment>
<dbReference type="EMBL" id="KN716574">
    <property type="protein sequence ID" value="KJH43289.1"/>
    <property type="molecule type" value="Genomic_DNA"/>
</dbReference>
<evidence type="ECO:0000256" key="8">
    <source>
        <dbReference type="SAM" id="Phobius"/>
    </source>
</evidence>
<evidence type="ECO:0000256" key="7">
    <source>
        <dbReference type="ARBA" id="ARBA00023136"/>
    </source>
</evidence>
<dbReference type="PANTHER" id="PTHR11101:SF67">
    <property type="entry name" value="PHOSPHATE TRANSPORTER"/>
    <property type="match status" value="1"/>
</dbReference>
<keyword evidence="10" id="KW-1185">Reference proteome</keyword>
<evidence type="ECO:0000256" key="6">
    <source>
        <dbReference type="ARBA" id="ARBA00022989"/>
    </source>
</evidence>
<dbReference type="GO" id="GO:0035435">
    <property type="term" value="P:phosphate ion transmembrane transport"/>
    <property type="evidence" value="ECO:0007669"/>
    <property type="project" value="TreeGrafter"/>
</dbReference>
<evidence type="ECO:0000313" key="10">
    <source>
        <dbReference type="Proteomes" id="UP000053766"/>
    </source>
</evidence>
<dbReference type="OrthoDB" id="5846935at2759"/>
<feature type="transmembrane region" description="Helical" evidence="8">
    <location>
        <begin position="180"/>
        <end position="204"/>
    </location>
</feature>
<evidence type="ECO:0000256" key="1">
    <source>
        <dbReference type="ARBA" id="ARBA00004141"/>
    </source>
</evidence>
<gene>
    <name evidence="9" type="ORF">DICVIV_10690</name>
</gene>
<dbReference type="Pfam" id="PF01384">
    <property type="entry name" value="PHO4"/>
    <property type="match status" value="1"/>
</dbReference>
<feature type="transmembrane region" description="Helical" evidence="8">
    <location>
        <begin position="126"/>
        <end position="143"/>
    </location>
</feature>
<feature type="transmembrane region" description="Helical" evidence="8">
    <location>
        <begin position="44"/>
        <end position="65"/>
    </location>
</feature>
<keyword evidence="4" id="KW-0592">Phosphate transport</keyword>
<evidence type="ECO:0000256" key="4">
    <source>
        <dbReference type="ARBA" id="ARBA00022592"/>
    </source>
</evidence>